<dbReference type="SUPFAM" id="SSF48452">
    <property type="entry name" value="TPR-like"/>
    <property type="match status" value="1"/>
</dbReference>
<dbReference type="Proteomes" id="UP001167831">
    <property type="component" value="Unassembled WGS sequence"/>
</dbReference>
<evidence type="ECO:0000256" key="1">
    <source>
        <dbReference type="ARBA" id="ARBA00022737"/>
    </source>
</evidence>
<evidence type="ECO:0000313" key="7">
    <source>
        <dbReference type="Proteomes" id="UP001168478"/>
    </source>
</evidence>
<dbReference type="InterPro" id="IPR011990">
    <property type="entry name" value="TPR-like_helical_dom_sf"/>
</dbReference>
<evidence type="ECO:0000313" key="6">
    <source>
        <dbReference type="Proteomes" id="UP001167831"/>
    </source>
</evidence>
<dbReference type="EMBL" id="JAUEIE010000004">
    <property type="protein sequence ID" value="MDN0022563.1"/>
    <property type="molecule type" value="Genomic_DNA"/>
</dbReference>
<protein>
    <submittedName>
        <fullName evidence="5">Tetratricopeptide repeat protein</fullName>
    </submittedName>
</protein>
<dbReference type="SMART" id="SM00028">
    <property type="entry name" value="TPR"/>
    <property type="match status" value="2"/>
</dbReference>
<dbReference type="Pfam" id="PF07719">
    <property type="entry name" value="TPR_2"/>
    <property type="match status" value="1"/>
</dbReference>
<dbReference type="InterPro" id="IPR019734">
    <property type="entry name" value="TPR_rpt"/>
</dbReference>
<evidence type="ECO:0000256" key="3">
    <source>
        <dbReference type="SAM" id="SignalP"/>
    </source>
</evidence>
<keyword evidence="1" id="KW-0677">Repeat</keyword>
<evidence type="ECO:0000313" key="5">
    <source>
        <dbReference type="EMBL" id="MDN0025440.1"/>
    </source>
</evidence>
<gene>
    <name evidence="4" type="ORF">QVN81_05920</name>
    <name evidence="5" type="ORF">QVN84_07905</name>
</gene>
<dbReference type="RefSeq" id="WP_289825060.1">
    <property type="nucleotide sequence ID" value="NZ_JAUEIE010000004.1"/>
</dbReference>
<proteinExistence type="predicted"/>
<dbReference type="AlphaFoldDB" id="A0AAW7JJQ4"/>
<feature type="chain" id="PRO_5043689724" evidence="3">
    <location>
        <begin position="22"/>
        <end position="194"/>
    </location>
</feature>
<keyword evidence="2" id="KW-0802">TPR repeat</keyword>
<reference evidence="5" key="2">
    <citation type="submission" date="2023-08" db="EMBL/GenBank/DDBJ databases">
        <title>Identification and characterization of horizontal gene transfer across gut microbiota members of farm animals based on homology search.</title>
        <authorList>
            <person name="Schwarzerova J."/>
            <person name="Nykrynova M."/>
            <person name="Jureckova K."/>
            <person name="Cejkova D."/>
            <person name="Rychlik I."/>
        </authorList>
    </citation>
    <scope>NUCLEOTIDE SEQUENCE</scope>
    <source>
        <strain evidence="5">ET15</strain>
        <strain evidence="4">ET37</strain>
    </source>
</reference>
<dbReference type="Proteomes" id="UP001168478">
    <property type="component" value="Unassembled WGS sequence"/>
</dbReference>
<feature type="signal peptide" evidence="3">
    <location>
        <begin position="1"/>
        <end position="21"/>
    </location>
</feature>
<keyword evidence="3" id="KW-0732">Signal</keyword>
<dbReference type="InterPro" id="IPR013105">
    <property type="entry name" value="TPR_2"/>
</dbReference>
<keyword evidence="6" id="KW-1185">Reference proteome</keyword>
<dbReference type="EMBL" id="JAUEIF010000006">
    <property type="protein sequence ID" value="MDN0025440.1"/>
    <property type="molecule type" value="Genomic_DNA"/>
</dbReference>
<organism evidence="5 7">
    <name type="scientific">Leyella lascolaii</name>
    <dbReference type="NCBI Taxonomy" id="1776379"/>
    <lineage>
        <taxon>Bacteria</taxon>
        <taxon>Pseudomonadati</taxon>
        <taxon>Bacteroidota</taxon>
        <taxon>Bacteroidia</taxon>
        <taxon>Bacteroidales</taxon>
        <taxon>Prevotellaceae</taxon>
        <taxon>Leyella</taxon>
    </lineage>
</organism>
<reference evidence="5" key="1">
    <citation type="submission" date="2023-06" db="EMBL/GenBank/DDBJ databases">
        <authorList>
            <person name="Zeman M."/>
            <person name="Kubasova T."/>
            <person name="Jahodarova E."/>
            <person name="Nykrynova M."/>
            <person name="Rychlik I."/>
        </authorList>
    </citation>
    <scope>NUCLEOTIDE SEQUENCE</scope>
    <source>
        <strain evidence="5">ET15</strain>
        <strain evidence="4">ET37</strain>
    </source>
</reference>
<sequence length="194" mass="22991">MLVKTYIILLLCILCSFRINAQQIKRDDTEKLERAIGYFQGGKYHEALLLLEDLNKKYALNPRFKAYMGVCYYYEWDYKNACKILEGTISELAVLAPREQSVYYYCLAESCFMQNEYNKAIPYYEKATILCLDNEKADILYRMALCYMYSERYDVAYEYFSSSLAYYKHFGISAEKKQRIVQISNMMQGCKENF</sequence>
<dbReference type="Gene3D" id="1.25.40.10">
    <property type="entry name" value="Tetratricopeptide repeat domain"/>
    <property type="match status" value="2"/>
</dbReference>
<comment type="caution">
    <text evidence="5">The sequence shown here is derived from an EMBL/GenBank/DDBJ whole genome shotgun (WGS) entry which is preliminary data.</text>
</comment>
<name>A0AAW7JJQ4_9BACT</name>
<evidence type="ECO:0000313" key="4">
    <source>
        <dbReference type="EMBL" id="MDN0022563.1"/>
    </source>
</evidence>
<evidence type="ECO:0000256" key="2">
    <source>
        <dbReference type="ARBA" id="ARBA00022803"/>
    </source>
</evidence>
<accession>A0AAW7JJQ4</accession>